<dbReference type="KEGG" id="mmt:Metme_2175"/>
<dbReference type="InterPro" id="IPR001789">
    <property type="entry name" value="Sig_transdc_resp-reg_receiver"/>
</dbReference>
<reference evidence="3 4" key="1">
    <citation type="journal article" date="2011" name="J. Bacteriol.">
        <title>Complete Genome Sequence of the Aerobic Marine Methanotroph Methylomonas methanica MC09.</title>
        <authorList>
            <person name="Boden R."/>
            <person name="Cunliffe M."/>
            <person name="Scanlan J."/>
            <person name="Moussard H."/>
            <person name="Kits K.D."/>
            <person name="Klotz M.G."/>
            <person name="Jetten M.S."/>
            <person name="Vuilleumier S."/>
            <person name="Han J."/>
            <person name="Peters L."/>
            <person name="Mikhailova N."/>
            <person name="Teshima H."/>
            <person name="Tapia R."/>
            <person name="Kyrpides N."/>
            <person name="Ivanova N."/>
            <person name="Pagani I."/>
            <person name="Cheng J.F."/>
            <person name="Goodwin L."/>
            <person name="Han C."/>
            <person name="Hauser L."/>
            <person name="Land M.L."/>
            <person name="Lapidus A."/>
            <person name="Lucas S."/>
            <person name="Pitluck S."/>
            <person name="Woyke T."/>
            <person name="Stein L."/>
            <person name="Murrell J.C."/>
        </authorList>
    </citation>
    <scope>NUCLEOTIDE SEQUENCE [LARGE SCALE GENOMIC DNA]</scope>
    <source>
        <strain evidence="3 4">MC09</strain>
    </source>
</reference>
<comment type="caution">
    <text evidence="1">Lacks conserved residue(s) required for the propagation of feature annotation.</text>
</comment>
<dbReference type="SUPFAM" id="SSF52172">
    <property type="entry name" value="CheY-like"/>
    <property type="match status" value="2"/>
</dbReference>
<reference evidence="4" key="3">
    <citation type="submission" date="2011-05" db="EMBL/GenBank/DDBJ databases">
        <title>Complete sequence of Methylomonas methanica MC09.</title>
        <authorList>
            <consortium name="US DOE Joint Genome Institute"/>
            <person name="Lucas S."/>
            <person name="Han J."/>
            <person name="Lapidus A."/>
            <person name="Cheng J.-F."/>
            <person name="Goodwin L."/>
            <person name="Pitluck S."/>
            <person name="Peters L."/>
            <person name="Mikhailova N."/>
            <person name="Teshima H."/>
            <person name="Han C."/>
            <person name="Tapia R."/>
            <person name="Land M."/>
            <person name="Hauser L."/>
            <person name="Kyrpides N."/>
            <person name="Ivanova N."/>
            <person name="Pagani I."/>
            <person name="Stein L."/>
            <person name="Woyke T."/>
        </authorList>
    </citation>
    <scope>NUCLEOTIDE SEQUENCE [LARGE SCALE GENOMIC DNA]</scope>
    <source>
        <strain evidence="4">MC09</strain>
    </source>
</reference>
<organism evidence="3 4">
    <name type="scientific">Methylomonas methanica (strain DSM 25384 / MC09)</name>
    <dbReference type="NCBI Taxonomy" id="857087"/>
    <lineage>
        <taxon>Bacteria</taxon>
        <taxon>Pseudomonadati</taxon>
        <taxon>Pseudomonadota</taxon>
        <taxon>Gammaproteobacteria</taxon>
        <taxon>Methylococcales</taxon>
        <taxon>Methylococcaceae</taxon>
        <taxon>Methylomonas</taxon>
    </lineage>
</organism>
<dbReference type="eggNOG" id="COG3706">
    <property type="taxonomic scope" value="Bacteria"/>
</dbReference>
<dbReference type="Pfam" id="PF00072">
    <property type="entry name" value="Response_reg"/>
    <property type="match status" value="2"/>
</dbReference>
<dbReference type="RefSeq" id="WP_013818824.1">
    <property type="nucleotide sequence ID" value="NC_015572.1"/>
</dbReference>
<dbReference type="EMBL" id="CP002738">
    <property type="protein sequence ID" value="AEG00580.1"/>
    <property type="molecule type" value="Genomic_DNA"/>
</dbReference>
<dbReference type="AlphaFoldDB" id="G0A6V9"/>
<dbReference type="Proteomes" id="UP000008888">
    <property type="component" value="Chromosome"/>
</dbReference>
<evidence type="ECO:0000256" key="1">
    <source>
        <dbReference type="PROSITE-ProRule" id="PRU00169"/>
    </source>
</evidence>
<evidence type="ECO:0000313" key="3">
    <source>
        <dbReference type="EMBL" id="AEG00580.1"/>
    </source>
</evidence>
<dbReference type="Gene3D" id="3.40.50.2300">
    <property type="match status" value="2"/>
</dbReference>
<gene>
    <name evidence="3" type="ordered locus">Metme_2175</name>
</gene>
<proteinExistence type="predicted"/>
<dbReference type="OrthoDB" id="9800897at2"/>
<dbReference type="InterPro" id="IPR011006">
    <property type="entry name" value="CheY-like_superfamily"/>
</dbReference>
<dbReference type="HOGENOM" id="CLU_1041351_0_0_6"/>
<dbReference type="SMART" id="SM00448">
    <property type="entry name" value="REC"/>
    <property type="match status" value="2"/>
</dbReference>
<dbReference type="PROSITE" id="PS50110">
    <property type="entry name" value="RESPONSE_REGULATORY"/>
    <property type="match status" value="2"/>
</dbReference>
<dbReference type="eggNOG" id="COG0784">
    <property type="taxonomic scope" value="Bacteria"/>
</dbReference>
<dbReference type="InterPro" id="IPR052048">
    <property type="entry name" value="ST_Response_Regulator"/>
</dbReference>
<feature type="modified residue" description="4-aspartylphosphate" evidence="1">
    <location>
        <position position="198"/>
    </location>
</feature>
<feature type="domain" description="Response regulatory" evidence="2">
    <location>
        <begin position="146"/>
        <end position="265"/>
    </location>
</feature>
<keyword evidence="1" id="KW-0597">Phosphoprotein</keyword>
<name>G0A6V9_METMM</name>
<keyword evidence="4" id="KW-1185">Reference proteome</keyword>
<reference key="2">
    <citation type="submission" date="2011-05" db="EMBL/GenBank/DDBJ databases">
        <title>Complete genome sequence of the aerobic marine methanotroph Methylomonas methanica MC09.</title>
        <authorList>
            <person name="Boden R."/>
            <person name="Cunliffe M."/>
            <person name="Scanlan J."/>
            <person name="Moussard H."/>
            <person name="Kits K.D."/>
            <person name="Klotz M."/>
            <person name="Jetten M."/>
            <person name="Vuilleumier S."/>
            <person name="Han J."/>
            <person name="Peters L."/>
            <person name="Mikhailova N."/>
            <person name="Teshima H."/>
            <person name="Tapia R."/>
            <person name="Kyrpides N."/>
            <person name="Ivanova N."/>
            <person name="Pagani I."/>
            <person name="Cheng J.-F."/>
            <person name="Goodwin L."/>
            <person name="Han C."/>
            <person name="Hauser L."/>
            <person name="Land M."/>
            <person name="Lapidus A."/>
            <person name="Lucas S."/>
            <person name="Pitluck S."/>
            <person name="Woyke T."/>
            <person name="Stein L.Y."/>
            <person name="Murrell C."/>
        </authorList>
    </citation>
    <scope>NUCLEOTIDE SEQUENCE</scope>
    <source>
        <strain>MC09</strain>
    </source>
</reference>
<evidence type="ECO:0000259" key="2">
    <source>
        <dbReference type="PROSITE" id="PS50110"/>
    </source>
</evidence>
<dbReference type="PANTHER" id="PTHR43228">
    <property type="entry name" value="TWO-COMPONENT RESPONSE REGULATOR"/>
    <property type="match status" value="1"/>
</dbReference>
<protein>
    <submittedName>
        <fullName evidence="3">Response regulator receiver protein</fullName>
    </submittedName>
</protein>
<sequence length="268" mass="29986">MHSVDIRDLAILLIEPSNTQLKVILQHLLNEGIANIEGVTSGQDAINSLQNHRPDLIISSLYLPDMTAIDLIEQIKHDDSLSHIPFMLISSESSFNILDAIRQAGVVAILPKPFAHQDLKNALRSTIEFIDPQEIDLEHYDIRNVRVLVVDDSNLARKHICRVLNNMGIQQIAQAVDGQQGAELFAQDQDAFDLIVTDFNMPIMDGQAMIHYIRQDLGNAIIPILMVTSEDNETRLSNVYKAGVSGICDKPFDPQTVKEMLFRVLEAE</sequence>
<dbReference type="PANTHER" id="PTHR43228:SF1">
    <property type="entry name" value="TWO-COMPONENT RESPONSE REGULATOR ARR22"/>
    <property type="match status" value="1"/>
</dbReference>
<dbReference type="GO" id="GO:0000160">
    <property type="term" value="P:phosphorelay signal transduction system"/>
    <property type="evidence" value="ECO:0007669"/>
    <property type="project" value="InterPro"/>
</dbReference>
<accession>G0A6V9</accession>
<feature type="domain" description="Response regulatory" evidence="2">
    <location>
        <begin position="10"/>
        <end position="127"/>
    </location>
</feature>
<dbReference type="STRING" id="857087.Metme_2175"/>
<evidence type="ECO:0000313" key="4">
    <source>
        <dbReference type="Proteomes" id="UP000008888"/>
    </source>
</evidence>